<dbReference type="InterPro" id="IPR012693">
    <property type="entry name" value="ABC_transpr_PhnC"/>
</dbReference>
<dbReference type="PANTHER" id="PTHR24220">
    <property type="entry name" value="IMPORT ATP-BINDING PROTEIN"/>
    <property type="match status" value="1"/>
</dbReference>
<dbReference type="InterPro" id="IPR003439">
    <property type="entry name" value="ABC_transporter-like_ATP-bd"/>
</dbReference>
<proteinExistence type="predicted"/>
<gene>
    <name evidence="8" type="ORF">ACFQGD_29435</name>
</gene>
<keyword evidence="2" id="KW-1003">Cell membrane</keyword>
<feature type="domain" description="ABC transporter" evidence="7">
    <location>
        <begin position="6"/>
        <end position="249"/>
    </location>
</feature>
<evidence type="ECO:0000313" key="9">
    <source>
        <dbReference type="Proteomes" id="UP001596337"/>
    </source>
</evidence>
<sequence>MSSPIFALNDVGVSYGKNTALAGVDLTVHPGERVAIIGPSGAGKSTLIGVLNGTVAATSGEVTALGCDYRRAPAREIRRSQHRIGTIHQRFDLVEQLRTVHNVNAGRLGSWPFWKAALSLLLPRDVQRVRAALDRVGIGDKLHHRTGDLSGGEQQRVAIARVLVQDPVMILADEPVASIDPARGREIMSLLLELSAEAGVTLLACLHDVEMALGSFERVVGLRAGQIAFDKKRADLTDDEVDALYAFERATDPR</sequence>
<keyword evidence="1" id="KW-0813">Transport</keyword>
<dbReference type="PROSITE" id="PS00211">
    <property type="entry name" value="ABC_TRANSPORTER_1"/>
    <property type="match status" value="1"/>
</dbReference>
<dbReference type="InterPro" id="IPR015854">
    <property type="entry name" value="ABC_transpr_LolD-like"/>
</dbReference>
<keyword evidence="5" id="KW-1278">Translocase</keyword>
<dbReference type="GO" id="GO:0005524">
    <property type="term" value="F:ATP binding"/>
    <property type="evidence" value="ECO:0007669"/>
    <property type="project" value="UniProtKB-KW"/>
</dbReference>
<dbReference type="PROSITE" id="PS50893">
    <property type="entry name" value="ABC_TRANSPORTER_2"/>
    <property type="match status" value="1"/>
</dbReference>
<dbReference type="EMBL" id="JBHSXX010000001">
    <property type="protein sequence ID" value="MFC6871253.1"/>
    <property type="molecule type" value="Genomic_DNA"/>
</dbReference>
<reference evidence="9" key="1">
    <citation type="journal article" date="2019" name="Int. J. Syst. Evol. Microbiol.">
        <title>The Global Catalogue of Microorganisms (GCM) 10K type strain sequencing project: providing services to taxonomists for standard genome sequencing and annotation.</title>
        <authorList>
            <consortium name="The Broad Institute Genomics Platform"/>
            <consortium name="The Broad Institute Genome Sequencing Center for Infectious Disease"/>
            <person name="Wu L."/>
            <person name="Ma J."/>
        </authorList>
    </citation>
    <scope>NUCLEOTIDE SEQUENCE [LARGE SCALE GENOMIC DNA]</scope>
    <source>
        <strain evidence="9">KCTC 32255</strain>
    </source>
</reference>
<name>A0ABW2C877_9PSEU</name>
<dbReference type="CDD" id="cd03256">
    <property type="entry name" value="ABC_PhnC_transporter"/>
    <property type="match status" value="1"/>
</dbReference>
<evidence type="ECO:0000256" key="4">
    <source>
        <dbReference type="ARBA" id="ARBA00022840"/>
    </source>
</evidence>
<keyword evidence="9" id="KW-1185">Reference proteome</keyword>
<dbReference type="InterPro" id="IPR027417">
    <property type="entry name" value="P-loop_NTPase"/>
</dbReference>
<accession>A0ABW2C877</accession>
<comment type="caution">
    <text evidence="8">The sequence shown here is derived from an EMBL/GenBank/DDBJ whole genome shotgun (WGS) entry which is preliminary data.</text>
</comment>
<dbReference type="SMART" id="SM00382">
    <property type="entry name" value="AAA"/>
    <property type="match status" value="1"/>
</dbReference>
<dbReference type="SUPFAM" id="SSF52540">
    <property type="entry name" value="P-loop containing nucleoside triphosphate hydrolases"/>
    <property type="match status" value="1"/>
</dbReference>
<dbReference type="Proteomes" id="UP001596337">
    <property type="component" value="Unassembled WGS sequence"/>
</dbReference>
<dbReference type="InterPro" id="IPR017871">
    <property type="entry name" value="ABC_transporter-like_CS"/>
</dbReference>
<evidence type="ECO:0000313" key="8">
    <source>
        <dbReference type="EMBL" id="MFC6871253.1"/>
    </source>
</evidence>
<dbReference type="InterPro" id="IPR003593">
    <property type="entry name" value="AAA+_ATPase"/>
</dbReference>
<evidence type="ECO:0000256" key="6">
    <source>
        <dbReference type="ARBA" id="ARBA00023136"/>
    </source>
</evidence>
<evidence type="ECO:0000256" key="5">
    <source>
        <dbReference type="ARBA" id="ARBA00022967"/>
    </source>
</evidence>
<dbReference type="PANTHER" id="PTHR24220:SF659">
    <property type="entry name" value="TRANSPORTER, PUTATIVE-RELATED"/>
    <property type="match status" value="1"/>
</dbReference>
<evidence type="ECO:0000259" key="7">
    <source>
        <dbReference type="PROSITE" id="PS50893"/>
    </source>
</evidence>
<protein>
    <submittedName>
        <fullName evidence="8">Phosphonate ABC transporter ATP-binding protein</fullName>
    </submittedName>
</protein>
<keyword evidence="6" id="KW-0472">Membrane</keyword>
<evidence type="ECO:0000256" key="1">
    <source>
        <dbReference type="ARBA" id="ARBA00022448"/>
    </source>
</evidence>
<evidence type="ECO:0000256" key="3">
    <source>
        <dbReference type="ARBA" id="ARBA00022741"/>
    </source>
</evidence>
<organism evidence="8 9">
    <name type="scientific">Haloechinothrix salitolerans</name>
    <dbReference type="NCBI Taxonomy" id="926830"/>
    <lineage>
        <taxon>Bacteria</taxon>
        <taxon>Bacillati</taxon>
        <taxon>Actinomycetota</taxon>
        <taxon>Actinomycetes</taxon>
        <taxon>Pseudonocardiales</taxon>
        <taxon>Pseudonocardiaceae</taxon>
        <taxon>Haloechinothrix</taxon>
    </lineage>
</organism>
<evidence type="ECO:0000256" key="2">
    <source>
        <dbReference type="ARBA" id="ARBA00022475"/>
    </source>
</evidence>
<dbReference type="Pfam" id="PF00005">
    <property type="entry name" value="ABC_tran"/>
    <property type="match status" value="1"/>
</dbReference>
<dbReference type="Gene3D" id="3.40.50.300">
    <property type="entry name" value="P-loop containing nucleotide triphosphate hydrolases"/>
    <property type="match status" value="1"/>
</dbReference>
<keyword evidence="4 8" id="KW-0067">ATP-binding</keyword>
<dbReference type="RefSeq" id="WP_345404275.1">
    <property type="nucleotide sequence ID" value="NZ_BAABLA010000117.1"/>
</dbReference>
<keyword evidence="3" id="KW-0547">Nucleotide-binding</keyword>